<dbReference type="Pfam" id="PF12833">
    <property type="entry name" value="HTH_18"/>
    <property type="match status" value="1"/>
</dbReference>
<evidence type="ECO:0000313" key="6">
    <source>
        <dbReference type="EMBL" id="WQG90362.1"/>
    </source>
</evidence>
<dbReference type="SMART" id="SM00342">
    <property type="entry name" value="HTH_ARAC"/>
    <property type="match status" value="1"/>
</dbReference>
<dbReference type="Pfam" id="PF02311">
    <property type="entry name" value="AraC_binding"/>
    <property type="match status" value="1"/>
</dbReference>
<dbReference type="SUPFAM" id="SSF46689">
    <property type="entry name" value="Homeodomain-like"/>
    <property type="match status" value="1"/>
</dbReference>
<evidence type="ECO:0000256" key="3">
    <source>
        <dbReference type="ARBA" id="ARBA00023163"/>
    </source>
</evidence>
<keyword evidence="2 5" id="KW-0238">DNA-binding</keyword>
<keyword evidence="8" id="KW-1185">Reference proteome</keyword>
<reference evidence="5 7" key="1">
    <citation type="submission" date="2016-11" db="EMBL/GenBank/DDBJ databases">
        <authorList>
            <person name="Jaros S."/>
            <person name="Januszkiewicz K."/>
            <person name="Wedrychowicz H."/>
        </authorList>
    </citation>
    <scope>NUCLEOTIDE SEQUENCE [LARGE SCALE GENOMIC DNA]</scope>
    <source>
        <strain evidence="5 7">DSM 784</strain>
    </source>
</reference>
<dbReference type="InterPro" id="IPR009057">
    <property type="entry name" value="Homeodomain-like_sf"/>
</dbReference>
<dbReference type="SUPFAM" id="SSF51215">
    <property type="entry name" value="Regulatory protein AraC"/>
    <property type="match status" value="1"/>
</dbReference>
<organism evidence="5 7">
    <name type="scientific">Chitinophaga sancti</name>
    <dbReference type="NCBI Taxonomy" id="1004"/>
    <lineage>
        <taxon>Bacteria</taxon>
        <taxon>Pseudomonadati</taxon>
        <taxon>Bacteroidota</taxon>
        <taxon>Chitinophagia</taxon>
        <taxon>Chitinophagales</taxon>
        <taxon>Chitinophagaceae</taxon>
        <taxon>Chitinophaga</taxon>
    </lineage>
</organism>
<proteinExistence type="predicted"/>
<dbReference type="Proteomes" id="UP000183788">
    <property type="component" value="Unassembled WGS sequence"/>
</dbReference>
<dbReference type="EMBL" id="FPIZ01000015">
    <property type="protein sequence ID" value="SFW76510.1"/>
    <property type="molecule type" value="Genomic_DNA"/>
</dbReference>
<evidence type="ECO:0000256" key="1">
    <source>
        <dbReference type="ARBA" id="ARBA00023015"/>
    </source>
</evidence>
<sequence length="282" mass="33433">METKNLYTAYELELLETYHYNARAHKNTFFEMVFVLDGTGIQIINEHQLPYAPDKLFLIFPQDQHSFQVDTFSRFFFIRFSNDYLKLQTSQNIKDLEYIFNSYNHLPGCILKTVTDKPFIRATVDALIREKENQSPHQEQIIQQLINTIITFAARNLTLQETGVFNGNITNVMPVINYLHQFIFQPEKLKIEQIAAKFNLSPNYIGEYFKKHTGESLQQYITLYKIKLIESRLRLTDMRINEIAFEFGFTDQSHLNRIFKKYKGVVPSVYRRDSNQPHPEHW</sequence>
<feature type="domain" description="HTH araC/xylS-type" evidence="4">
    <location>
        <begin position="173"/>
        <end position="273"/>
    </location>
</feature>
<evidence type="ECO:0000259" key="4">
    <source>
        <dbReference type="PROSITE" id="PS01124"/>
    </source>
</evidence>
<dbReference type="PANTHER" id="PTHR43280">
    <property type="entry name" value="ARAC-FAMILY TRANSCRIPTIONAL REGULATOR"/>
    <property type="match status" value="1"/>
</dbReference>
<gene>
    <name evidence="5" type="ORF">SAMN05661012_04368</name>
    <name evidence="6" type="ORF">SR876_02550</name>
</gene>
<evidence type="ECO:0000313" key="7">
    <source>
        <dbReference type="Proteomes" id="UP000183788"/>
    </source>
</evidence>
<keyword evidence="3" id="KW-0804">Transcription</keyword>
<dbReference type="Gene3D" id="1.10.10.60">
    <property type="entry name" value="Homeodomain-like"/>
    <property type="match status" value="2"/>
</dbReference>
<dbReference type="GO" id="GO:0043565">
    <property type="term" value="F:sequence-specific DNA binding"/>
    <property type="evidence" value="ECO:0007669"/>
    <property type="project" value="InterPro"/>
</dbReference>
<dbReference type="InterPro" id="IPR018060">
    <property type="entry name" value="HTH_AraC"/>
</dbReference>
<dbReference type="InterPro" id="IPR037923">
    <property type="entry name" value="HTH-like"/>
</dbReference>
<protein>
    <submittedName>
        <fullName evidence="6">AraC family transcriptional regulator</fullName>
    </submittedName>
    <submittedName>
        <fullName evidence="5">AraC-type DNA-binding protein</fullName>
    </submittedName>
</protein>
<evidence type="ECO:0000256" key="2">
    <source>
        <dbReference type="ARBA" id="ARBA00023125"/>
    </source>
</evidence>
<dbReference type="Proteomes" id="UP001326715">
    <property type="component" value="Chromosome"/>
</dbReference>
<accession>A0A1K1RWT1</accession>
<reference evidence="6 8" key="2">
    <citation type="submission" date="2023-11" db="EMBL/GenBank/DDBJ databases">
        <title>MicrobeMod: A computational toolkit for identifying prokaryotic methylation and restriction-modification with nanopore sequencing.</title>
        <authorList>
            <person name="Crits-Christoph A."/>
            <person name="Kang S.C."/>
            <person name="Lee H."/>
            <person name="Ostrov N."/>
        </authorList>
    </citation>
    <scope>NUCLEOTIDE SEQUENCE [LARGE SCALE GENOMIC DNA]</scope>
    <source>
        <strain evidence="6 8">ATCC 23090</strain>
    </source>
</reference>
<dbReference type="PROSITE" id="PS01124">
    <property type="entry name" value="HTH_ARAC_FAMILY_2"/>
    <property type="match status" value="1"/>
</dbReference>
<dbReference type="InterPro" id="IPR003313">
    <property type="entry name" value="AraC-bd"/>
</dbReference>
<dbReference type="PANTHER" id="PTHR43280:SF28">
    <property type="entry name" value="HTH-TYPE TRANSCRIPTIONAL ACTIVATOR RHAS"/>
    <property type="match status" value="1"/>
</dbReference>
<dbReference type="STRING" id="1004.SAMN05661012_04368"/>
<dbReference type="EMBL" id="CP140154">
    <property type="protein sequence ID" value="WQG90362.1"/>
    <property type="molecule type" value="Genomic_DNA"/>
</dbReference>
<evidence type="ECO:0000313" key="8">
    <source>
        <dbReference type="Proteomes" id="UP001326715"/>
    </source>
</evidence>
<dbReference type="OrthoDB" id="636258at2"/>
<evidence type="ECO:0000313" key="5">
    <source>
        <dbReference type="EMBL" id="SFW76510.1"/>
    </source>
</evidence>
<name>A0A1K1RWT1_9BACT</name>
<dbReference type="AlphaFoldDB" id="A0A1K1RWT1"/>
<keyword evidence="1" id="KW-0805">Transcription regulation</keyword>
<dbReference type="GO" id="GO:0003700">
    <property type="term" value="F:DNA-binding transcription factor activity"/>
    <property type="evidence" value="ECO:0007669"/>
    <property type="project" value="InterPro"/>
</dbReference>
<dbReference type="RefSeq" id="WP_072363356.1">
    <property type="nucleotide sequence ID" value="NZ_CP139972.1"/>
</dbReference>